<dbReference type="AlphaFoldDB" id="A0A856M8G6"/>
<name>A0A856M8G6_9CYAN</name>
<gene>
    <name evidence="1" type="ORF">DP114_05675</name>
</gene>
<reference evidence="1 2" key="1">
    <citation type="submission" date="2018-06" db="EMBL/GenBank/DDBJ databases">
        <title>Comparative genomics of Brasilonema spp. strains.</title>
        <authorList>
            <person name="Alvarenga D.O."/>
            <person name="Fiore M.F."/>
            <person name="Varani A.M."/>
        </authorList>
    </citation>
    <scope>NUCLEOTIDE SEQUENCE [LARGE SCALE GENOMIC DNA]</scope>
    <source>
        <strain evidence="1 2">CENA114</strain>
    </source>
</reference>
<accession>A0A856M8G6</accession>
<protein>
    <submittedName>
        <fullName evidence="1">Uncharacterized protein</fullName>
    </submittedName>
</protein>
<keyword evidence="2" id="KW-1185">Reference proteome</keyword>
<sequence>MYWTLITKLAIVVTVGYLAWNHQDQIRESVAAWLRKQGLQDSALMKAWIVFDRLISRVRRSLMVETRQTGTQKISETSHSLE</sequence>
<evidence type="ECO:0000313" key="2">
    <source>
        <dbReference type="Proteomes" id="UP000503129"/>
    </source>
</evidence>
<dbReference type="Proteomes" id="UP000503129">
    <property type="component" value="Chromosome"/>
</dbReference>
<evidence type="ECO:0000313" key="1">
    <source>
        <dbReference type="EMBL" id="QDL07455.1"/>
    </source>
</evidence>
<dbReference type="KEGG" id="bsen:DP114_05675"/>
<dbReference type="EMBL" id="CP030118">
    <property type="protein sequence ID" value="QDL07455.1"/>
    <property type="molecule type" value="Genomic_DNA"/>
</dbReference>
<organism evidence="1 2">
    <name type="scientific">Brasilonema sennae CENA114</name>
    <dbReference type="NCBI Taxonomy" id="415709"/>
    <lineage>
        <taxon>Bacteria</taxon>
        <taxon>Bacillati</taxon>
        <taxon>Cyanobacteriota</taxon>
        <taxon>Cyanophyceae</taxon>
        <taxon>Nostocales</taxon>
        <taxon>Scytonemataceae</taxon>
        <taxon>Brasilonema</taxon>
        <taxon>Bromeliae group (in: Brasilonema)</taxon>
    </lineage>
</organism>
<proteinExistence type="predicted"/>
<dbReference type="RefSeq" id="WP_169267700.1">
    <property type="nucleotide sequence ID" value="NZ_CAWOXK010000001.1"/>
</dbReference>